<keyword evidence="1" id="KW-0614">Plasmid</keyword>
<dbReference type="EMBL" id="CP115542">
    <property type="protein sequence ID" value="WNH54814.1"/>
    <property type="molecule type" value="Genomic_DNA"/>
</dbReference>
<keyword evidence="2" id="KW-1185">Reference proteome</keyword>
<sequence>MNDLFPALAALEQAAKQTKPLSVEQRLQLTEIRQRLQELTVAAGNSTAVLAQVVATQPADSALRGESRTIRRLHLAVSNMVRTV</sequence>
<organism evidence="1 2">
    <name type="scientific">Stenotrophomonas oahuensis</name>
    <dbReference type="NCBI Taxonomy" id="3003271"/>
    <lineage>
        <taxon>Bacteria</taxon>
        <taxon>Pseudomonadati</taxon>
        <taxon>Pseudomonadota</taxon>
        <taxon>Gammaproteobacteria</taxon>
        <taxon>Lysobacterales</taxon>
        <taxon>Lysobacteraceae</taxon>
        <taxon>Stenotrophomonas</taxon>
    </lineage>
</organism>
<geneLocation type="plasmid" evidence="1 2">
    <name>pST01</name>
</geneLocation>
<dbReference type="RefSeq" id="WP_311193891.1">
    <property type="nucleotide sequence ID" value="NZ_CP115542.1"/>
</dbReference>
<gene>
    <name evidence="1" type="ORF">PDM29_20940</name>
</gene>
<evidence type="ECO:0000313" key="2">
    <source>
        <dbReference type="Proteomes" id="UP001302072"/>
    </source>
</evidence>
<proteinExistence type="predicted"/>
<name>A0ABY9YUZ6_9GAMM</name>
<accession>A0ABY9YUZ6</accession>
<dbReference type="Proteomes" id="UP001302072">
    <property type="component" value="Plasmid pST01"/>
</dbReference>
<evidence type="ECO:0000313" key="1">
    <source>
        <dbReference type="EMBL" id="WNH54814.1"/>
    </source>
</evidence>
<reference evidence="1 2" key="1">
    <citation type="submission" date="2022-12" db="EMBL/GenBank/DDBJ databases">
        <title>Two new species, Stenotrophomonas aracearum and Stenotrophomonas oahuensis, isolated from Anthurium (Araceae family) in Hawaii.</title>
        <authorList>
            <person name="Chunag S.C."/>
            <person name="Dobhal S."/>
            <person name="Alvarez A."/>
            <person name="Arif M."/>
        </authorList>
    </citation>
    <scope>NUCLEOTIDE SEQUENCE [LARGE SCALE GENOMIC DNA]</scope>
    <source>
        <strain evidence="1 2">A5586</strain>
        <plasmid evidence="1 2">pST01</plasmid>
    </source>
</reference>
<protein>
    <submittedName>
        <fullName evidence="1">Uncharacterized protein</fullName>
    </submittedName>
</protein>